<gene>
    <name evidence="2" type="ORF">EYF80_061939</name>
</gene>
<sequence>MGRAERSEVRQHDASLLKGTEAAEGGEKTSALIYHVNTANIVLPVAPERGSWRREPLPRGRAGEGMGATSQGPGTAEGSPRGGGTGEMTRREREGAAGSTLNAGLH</sequence>
<organism evidence="2 3">
    <name type="scientific">Liparis tanakae</name>
    <name type="common">Tanaka's snailfish</name>
    <dbReference type="NCBI Taxonomy" id="230148"/>
    <lineage>
        <taxon>Eukaryota</taxon>
        <taxon>Metazoa</taxon>
        <taxon>Chordata</taxon>
        <taxon>Craniata</taxon>
        <taxon>Vertebrata</taxon>
        <taxon>Euteleostomi</taxon>
        <taxon>Actinopterygii</taxon>
        <taxon>Neopterygii</taxon>
        <taxon>Teleostei</taxon>
        <taxon>Neoteleostei</taxon>
        <taxon>Acanthomorphata</taxon>
        <taxon>Eupercaria</taxon>
        <taxon>Perciformes</taxon>
        <taxon>Cottioidei</taxon>
        <taxon>Cottales</taxon>
        <taxon>Liparidae</taxon>
        <taxon>Liparis</taxon>
    </lineage>
</organism>
<feature type="compositionally biased region" description="Basic and acidic residues" evidence="1">
    <location>
        <begin position="1"/>
        <end position="15"/>
    </location>
</feature>
<feature type="compositionally biased region" description="Basic and acidic residues" evidence="1">
    <location>
        <begin position="50"/>
        <end position="62"/>
    </location>
</feature>
<feature type="region of interest" description="Disordered" evidence="1">
    <location>
        <begin position="45"/>
        <end position="106"/>
    </location>
</feature>
<evidence type="ECO:0000313" key="2">
    <source>
        <dbReference type="EMBL" id="TNN27914.1"/>
    </source>
</evidence>
<protein>
    <submittedName>
        <fullName evidence="2">Uncharacterized protein</fullName>
    </submittedName>
</protein>
<name>A0A4Z2EHH2_9TELE</name>
<reference evidence="2 3" key="1">
    <citation type="submission" date="2019-03" db="EMBL/GenBank/DDBJ databases">
        <title>First draft genome of Liparis tanakae, snailfish: a comprehensive survey of snailfish specific genes.</title>
        <authorList>
            <person name="Kim W."/>
            <person name="Song I."/>
            <person name="Jeong J.-H."/>
            <person name="Kim D."/>
            <person name="Kim S."/>
            <person name="Ryu S."/>
            <person name="Song J.Y."/>
            <person name="Lee S.K."/>
        </authorList>
    </citation>
    <scope>NUCLEOTIDE SEQUENCE [LARGE SCALE GENOMIC DNA]</scope>
    <source>
        <tissue evidence="2">Muscle</tissue>
    </source>
</reference>
<feature type="region of interest" description="Disordered" evidence="1">
    <location>
        <begin position="1"/>
        <end position="26"/>
    </location>
</feature>
<comment type="caution">
    <text evidence="2">The sequence shown here is derived from an EMBL/GenBank/DDBJ whole genome shotgun (WGS) entry which is preliminary data.</text>
</comment>
<keyword evidence="3" id="KW-1185">Reference proteome</keyword>
<accession>A0A4Z2EHH2</accession>
<dbReference type="EMBL" id="SRLO01007558">
    <property type="protein sequence ID" value="TNN27914.1"/>
    <property type="molecule type" value="Genomic_DNA"/>
</dbReference>
<dbReference type="Proteomes" id="UP000314294">
    <property type="component" value="Unassembled WGS sequence"/>
</dbReference>
<evidence type="ECO:0000256" key="1">
    <source>
        <dbReference type="SAM" id="MobiDB-lite"/>
    </source>
</evidence>
<evidence type="ECO:0000313" key="3">
    <source>
        <dbReference type="Proteomes" id="UP000314294"/>
    </source>
</evidence>
<dbReference type="AlphaFoldDB" id="A0A4Z2EHH2"/>
<proteinExistence type="predicted"/>